<dbReference type="Proteomes" id="UP000246352">
    <property type="component" value="Unassembled WGS sequence"/>
</dbReference>
<sequence length="309" mass="34307">MPINETYRRQVALLLRILPFVAAEDCFALKGGTAINLFIRDMPRLSVDIDLMYLRVRSRVDSLAEIDTALKRVEAAVTKSIAGSQVTRTLTEGAVTKLLVRADGVQIKIELSPVTRGTVFEPQLRGVSQAVEDAFGFAEINVVSFSDLYAGKLVAALDRQHPRDLFDVRDLLANEGITDDLREAFVVYMLSHNRPMGEVLSGRTKNLATEYKNGFEGMTEIPIAIEDLIAAQNALIKTVISGMPNRHRQFLIGFERGEPDWSLLNIPHASTLPAILWRQRNLDGLEPDKRARLVARLEEALAGPTDSKT</sequence>
<proteinExistence type="predicted"/>
<dbReference type="RefSeq" id="WP_110030307.1">
    <property type="nucleotide sequence ID" value="NZ_QGTR01000001.1"/>
</dbReference>
<organism evidence="1 2">
    <name type="scientific">Hoeflea marina</name>
    <dbReference type="NCBI Taxonomy" id="274592"/>
    <lineage>
        <taxon>Bacteria</taxon>
        <taxon>Pseudomonadati</taxon>
        <taxon>Pseudomonadota</taxon>
        <taxon>Alphaproteobacteria</taxon>
        <taxon>Hyphomicrobiales</taxon>
        <taxon>Rhizobiaceae</taxon>
        <taxon>Hoeflea</taxon>
    </lineage>
</organism>
<accession>A0A317PU76</accession>
<dbReference type="EMBL" id="QGTR01000001">
    <property type="protein sequence ID" value="PWW03796.1"/>
    <property type="molecule type" value="Genomic_DNA"/>
</dbReference>
<dbReference type="Pfam" id="PF08843">
    <property type="entry name" value="AbiEii"/>
    <property type="match status" value="1"/>
</dbReference>
<keyword evidence="2" id="KW-1185">Reference proteome</keyword>
<protein>
    <submittedName>
        <fullName evidence="1">Nucleotidyltransferase AbiEii toxin of type IV toxin-antitoxin system</fullName>
    </submittedName>
</protein>
<keyword evidence="1" id="KW-0808">Transferase</keyword>
<comment type="caution">
    <text evidence="1">The sequence shown here is derived from an EMBL/GenBank/DDBJ whole genome shotgun (WGS) entry which is preliminary data.</text>
</comment>
<evidence type="ECO:0000313" key="2">
    <source>
        <dbReference type="Proteomes" id="UP000246352"/>
    </source>
</evidence>
<dbReference type="GO" id="GO:0016740">
    <property type="term" value="F:transferase activity"/>
    <property type="evidence" value="ECO:0007669"/>
    <property type="project" value="UniProtKB-KW"/>
</dbReference>
<dbReference type="Gene3D" id="3.10.450.620">
    <property type="entry name" value="JHP933, nucleotidyltransferase-like core domain"/>
    <property type="match status" value="1"/>
</dbReference>
<dbReference type="AlphaFoldDB" id="A0A317PU76"/>
<reference evidence="1 2" key="1">
    <citation type="submission" date="2018-05" db="EMBL/GenBank/DDBJ databases">
        <title>Genomic Encyclopedia of Type Strains, Phase IV (KMG-IV): sequencing the most valuable type-strain genomes for metagenomic binning, comparative biology and taxonomic classification.</title>
        <authorList>
            <person name="Goeker M."/>
        </authorList>
    </citation>
    <scope>NUCLEOTIDE SEQUENCE [LARGE SCALE GENOMIC DNA]</scope>
    <source>
        <strain evidence="1 2">DSM 16791</strain>
    </source>
</reference>
<dbReference type="OrthoDB" id="1550603at2"/>
<dbReference type="InterPro" id="IPR014942">
    <property type="entry name" value="AbiEii"/>
</dbReference>
<name>A0A317PU76_9HYPH</name>
<evidence type="ECO:0000313" key="1">
    <source>
        <dbReference type="EMBL" id="PWW03796.1"/>
    </source>
</evidence>
<gene>
    <name evidence="1" type="ORF">DFR52_101484</name>
</gene>